<protein>
    <submittedName>
        <fullName evidence="9">Glycosyltransferase</fullName>
    </submittedName>
</protein>
<feature type="domain" description="Glycosyltransferase 2-like" evidence="8">
    <location>
        <begin position="5"/>
        <end position="137"/>
    </location>
</feature>
<evidence type="ECO:0000313" key="10">
    <source>
        <dbReference type="Proteomes" id="UP000283522"/>
    </source>
</evidence>
<dbReference type="Proteomes" id="UP000283522">
    <property type="component" value="Unassembled WGS sequence"/>
</dbReference>
<dbReference type="CDD" id="cd04187">
    <property type="entry name" value="DPM1_like_bac"/>
    <property type="match status" value="1"/>
</dbReference>
<dbReference type="OrthoDB" id="9807778at2"/>
<dbReference type="InterPro" id="IPR050256">
    <property type="entry name" value="Glycosyltransferase_2"/>
</dbReference>
<sequence length="320" mass="36220">MASLSIVSPVYRAEQVLEQLVLRIKSVVEGITSDFEIILVEDASPDRSWEEIERLAKVHPEIKGIKLSRNFGQHYAITAGLDHAKGEWVVVMDCDLQDRPEEIPALLTKAQDGFDVVLARRANRQDGFMKRLSSKLFYRTLAWLTGSHQDETIANFGIYSQKVVQEIIGMRESIRYFPTMVRWVGFRQTTLDVVHAANEERESSYNFKRLFNLALDIMLAYSDKPIRLTVKLGLLVALTGFLFAIYTLIRYLQGEIIVAGYASLIISLWMLTGFILVTLGMVGLYVGKTFEGVKKRPIYIVEKMISTGADSSSKEKGLKQ</sequence>
<feature type="transmembrane region" description="Helical" evidence="7">
    <location>
        <begin position="261"/>
        <end position="286"/>
    </location>
</feature>
<keyword evidence="3 9" id="KW-0808">Transferase</keyword>
<evidence type="ECO:0000256" key="5">
    <source>
        <dbReference type="ARBA" id="ARBA00022989"/>
    </source>
</evidence>
<evidence type="ECO:0000259" key="8">
    <source>
        <dbReference type="Pfam" id="PF00535"/>
    </source>
</evidence>
<dbReference type="Gene3D" id="3.90.550.10">
    <property type="entry name" value="Spore Coat Polysaccharide Biosynthesis Protein SpsA, Chain A"/>
    <property type="match status" value="1"/>
</dbReference>
<dbReference type="GO" id="GO:0016757">
    <property type="term" value="F:glycosyltransferase activity"/>
    <property type="evidence" value="ECO:0007669"/>
    <property type="project" value="UniProtKB-KW"/>
</dbReference>
<dbReference type="SUPFAM" id="SSF53448">
    <property type="entry name" value="Nucleotide-diphospho-sugar transferases"/>
    <property type="match status" value="1"/>
</dbReference>
<keyword evidence="2" id="KW-0328">Glycosyltransferase</keyword>
<dbReference type="InterPro" id="IPR001173">
    <property type="entry name" value="Glyco_trans_2-like"/>
</dbReference>
<evidence type="ECO:0000313" key="9">
    <source>
        <dbReference type="EMBL" id="RIW12273.1"/>
    </source>
</evidence>
<gene>
    <name evidence="9" type="ORF">D0X99_19515</name>
</gene>
<dbReference type="GO" id="GO:0005886">
    <property type="term" value="C:plasma membrane"/>
    <property type="evidence" value="ECO:0007669"/>
    <property type="project" value="TreeGrafter"/>
</dbReference>
<dbReference type="PANTHER" id="PTHR48090:SF1">
    <property type="entry name" value="PROPHAGE BACTOPRENOL GLUCOSYL TRANSFERASE HOMOLOG"/>
    <property type="match status" value="1"/>
</dbReference>
<dbReference type="InterPro" id="IPR029044">
    <property type="entry name" value="Nucleotide-diphossugar_trans"/>
</dbReference>
<keyword evidence="10" id="KW-1185">Reference proteome</keyword>
<feature type="transmembrane region" description="Helical" evidence="7">
    <location>
        <begin position="228"/>
        <end position="249"/>
    </location>
</feature>
<accession>A0A418PLL7</accession>
<evidence type="ECO:0000256" key="4">
    <source>
        <dbReference type="ARBA" id="ARBA00022692"/>
    </source>
</evidence>
<dbReference type="Pfam" id="PF00535">
    <property type="entry name" value="Glycos_transf_2"/>
    <property type="match status" value="1"/>
</dbReference>
<evidence type="ECO:0000256" key="7">
    <source>
        <dbReference type="SAM" id="Phobius"/>
    </source>
</evidence>
<dbReference type="EMBL" id="QXML01000015">
    <property type="protein sequence ID" value="RIW12273.1"/>
    <property type="molecule type" value="Genomic_DNA"/>
</dbReference>
<keyword evidence="5 7" id="KW-1133">Transmembrane helix</keyword>
<name>A0A418PLL7_9BACT</name>
<organism evidence="9 10">
    <name type="scientific">Algoriphagus lacus</name>
    <dbReference type="NCBI Taxonomy" id="2056311"/>
    <lineage>
        <taxon>Bacteria</taxon>
        <taxon>Pseudomonadati</taxon>
        <taxon>Bacteroidota</taxon>
        <taxon>Cytophagia</taxon>
        <taxon>Cytophagales</taxon>
        <taxon>Cyclobacteriaceae</taxon>
        <taxon>Algoriphagus</taxon>
    </lineage>
</organism>
<dbReference type="RefSeq" id="WP_119479557.1">
    <property type="nucleotide sequence ID" value="NZ_QXML01000015.1"/>
</dbReference>
<evidence type="ECO:0000256" key="6">
    <source>
        <dbReference type="ARBA" id="ARBA00023136"/>
    </source>
</evidence>
<evidence type="ECO:0000256" key="1">
    <source>
        <dbReference type="ARBA" id="ARBA00004141"/>
    </source>
</evidence>
<keyword evidence="6 7" id="KW-0472">Membrane</keyword>
<evidence type="ECO:0000256" key="3">
    <source>
        <dbReference type="ARBA" id="ARBA00022679"/>
    </source>
</evidence>
<keyword evidence="4 7" id="KW-0812">Transmembrane</keyword>
<proteinExistence type="predicted"/>
<dbReference type="AlphaFoldDB" id="A0A418PLL7"/>
<comment type="subcellular location">
    <subcellularLocation>
        <location evidence="1">Membrane</location>
        <topology evidence="1">Multi-pass membrane protein</topology>
    </subcellularLocation>
</comment>
<reference evidence="9 10" key="1">
    <citation type="submission" date="2018-09" db="EMBL/GenBank/DDBJ databases">
        <authorList>
            <person name="Wang X."/>
            <person name="Du Z."/>
        </authorList>
    </citation>
    <scope>NUCLEOTIDE SEQUENCE [LARGE SCALE GENOMIC DNA]</scope>
    <source>
        <strain evidence="9 10">N3</strain>
    </source>
</reference>
<comment type="caution">
    <text evidence="9">The sequence shown here is derived from an EMBL/GenBank/DDBJ whole genome shotgun (WGS) entry which is preliminary data.</text>
</comment>
<dbReference type="PANTHER" id="PTHR48090">
    <property type="entry name" value="UNDECAPRENYL-PHOSPHATE 4-DEOXY-4-FORMAMIDO-L-ARABINOSE TRANSFERASE-RELATED"/>
    <property type="match status" value="1"/>
</dbReference>
<evidence type="ECO:0000256" key="2">
    <source>
        <dbReference type="ARBA" id="ARBA00022676"/>
    </source>
</evidence>